<sequence>MLLLPLLALAALAAPAAAAIGPVYAGCVDAAAIPAGAREFGGVIGRAMCNAEKLLTSYIFQDCANTVTYFDPPITSPVSDVLQCFNFCNDNSKKQFWLFAIYYPGGRPGGPNTGPWCQCSTSTQYTRVTCSGTTAYNYNLERVASASWVVRREDKRRRGNVLGLCPGSKEACAVAPGQAGFECLDTRAELESCGGCRFGAVGVNSTAVGEDCTLTPGAVRGASTCRGGECVAFACLPGWTLVDGRCWEA</sequence>
<accession>A0ABR3PR84</accession>
<dbReference type="InterPro" id="IPR038955">
    <property type="entry name" value="PriA/CPL1_fungi"/>
</dbReference>
<evidence type="ECO:0000313" key="3">
    <source>
        <dbReference type="EMBL" id="KAL1404953.1"/>
    </source>
</evidence>
<keyword evidence="4" id="KW-1185">Reference proteome</keyword>
<dbReference type="Pfam" id="PF21671">
    <property type="entry name" value="CPL1-like"/>
    <property type="match status" value="1"/>
</dbReference>
<evidence type="ECO:0000313" key="4">
    <source>
        <dbReference type="Proteomes" id="UP001565368"/>
    </source>
</evidence>
<dbReference type="EMBL" id="JBBXJM010000007">
    <property type="protein sequence ID" value="KAL1404953.1"/>
    <property type="molecule type" value="Genomic_DNA"/>
</dbReference>
<dbReference type="RefSeq" id="XP_069204897.1">
    <property type="nucleotide sequence ID" value="XM_069356960.1"/>
</dbReference>
<evidence type="ECO:0000256" key="1">
    <source>
        <dbReference type="SAM" id="SignalP"/>
    </source>
</evidence>
<dbReference type="Proteomes" id="UP001565368">
    <property type="component" value="Unassembled WGS sequence"/>
</dbReference>
<proteinExistence type="predicted"/>
<evidence type="ECO:0000259" key="2">
    <source>
        <dbReference type="Pfam" id="PF21671"/>
    </source>
</evidence>
<organism evidence="3 4">
    <name type="scientific">Vanrija albida</name>
    <dbReference type="NCBI Taxonomy" id="181172"/>
    <lineage>
        <taxon>Eukaryota</taxon>
        <taxon>Fungi</taxon>
        <taxon>Dikarya</taxon>
        <taxon>Basidiomycota</taxon>
        <taxon>Agaricomycotina</taxon>
        <taxon>Tremellomycetes</taxon>
        <taxon>Trichosporonales</taxon>
        <taxon>Trichosporonaceae</taxon>
        <taxon>Vanrija</taxon>
    </lineage>
</organism>
<protein>
    <recommendedName>
        <fullName evidence="2">Protein CPL1-like domain-containing protein</fullName>
    </recommendedName>
</protein>
<gene>
    <name evidence="3" type="ORF">Q8F55_008565</name>
</gene>
<comment type="caution">
    <text evidence="3">The sequence shown here is derived from an EMBL/GenBank/DDBJ whole genome shotgun (WGS) entry which is preliminary data.</text>
</comment>
<reference evidence="3 4" key="1">
    <citation type="submission" date="2023-08" db="EMBL/GenBank/DDBJ databases">
        <title>Annotated Genome Sequence of Vanrija albida AlHP1.</title>
        <authorList>
            <person name="Herzog R."/>
        </authorList>
    </citation>
    <scope>NUCLEOTIDE SEQUENCE [LARGE SCALE GENOMIC DNA]</scope>
    <source>
        <strain evidence="3 4">AlHP1</strain>
    </source>
</reference>
<feature type="signal peptide" evidence="1">
    <location>
        <begin position="1"/>
        <end position="18"/>
    </location>
</feature>
<keyword evidence="1" id="KW-0732">Signal</keyword>
<dbReference type="PANTHER" id="PTHR35192:SF2">
    <property type="entry name" value="APPLE DOMAIN-CONTAINING PROTEIN"/>
    <property type="match status" value="1"/>
</dbReference>
<dbReference type="InterPro" id="IPR048661">
    <property type="entry name" value="CPL1-like"/>
</dbReference>
<dbReference type="PANTHER" id="PTHR35192">
    <property type="entry name" value="PROTEIN, PUTATIVE-RELATED"/>
    <property type="match status" value="1"/>
</dbReference>
<feature type="domain" description="Protein CPL1-like" evidence="2">
    <location>
        <begin position="181"/>
        <end position="241"/>
    </location>
</feature>
<name>A0ABR3PR84_9TREE</name>
<dbReference type="GeneID" id="95989608"/>
<feature type="chain" id="PRO_5047522661" description="Protein CPL1-like domain-containing protein" evidence="1">
    <location>
        <begin position="19"/>
        <end position="249"/>
    </location>
</feature>